<evidence type="ECO:0000313" key="2">
    <source>
        <dbReference type="Proteomes" id="UP000657918"/>
    </source>
</evidence>
<keyword evidence="2" id="KW-1185">Reference proteome</keyword>
<dbReference type="AlphaFoldDB" id="A0A835THI5"/>
<protein>
    <submittedName>
        <fullName evidence="1">Uncharacterized protein</fullName>
    </submittedName>
</protein>
<reference evidence="1 2" key="1">
    <citation type="submission" date="2020-10" db="EMBL/GenBank/DDBJ databases">
        <title>Plant Genome Project.</title>
        <authorList>
            <person name="Zhang R.-G."/>
        </authorList>
    </citation>
    <scope>NUCLEOTIDE SEQUENCE [LARGE SCALE GENOMIC DNA]</scope>
    <source>
        <strain evidence="1">FAFU-HL-1</strain>
        <tissue evidence="1">Leaf</tissue>
    </source>
</reference>
<organism evidence="1 2">
    <name type="scientific">Salix dunnii</name>
    <dbReference type="NCBI Taxonomy" id="1413687"/>
    <lineage>
        <taxon>Eukaryota</taxon>
        <taxon>Viridiplantae</taxon>
        <taxon>Streptophyta</taxon>
        <taxon>Embryophyta</taxon>
        <taxon>Tracheophyta</taxon>
        <taxon>Spermatophyta</taxon>
        <taxon>Magnoliopsida</taxon>
        <taxon>eudicotyledons</taxon>
        <taxon>Gunneridae</taxon>
        <taxon>Pentapetalae</taxon>
        <taxon>rosids</taxon>
        <taxon>fabids</taxon>
        <taxon>Malpighiales</taxon>
        <taxon>Salicaceae</taxon>
        <taxon>Saliceae</taxon>
        <taxon>Salix</taxon>
    </lineage>
</organism>
<comment type="caution">
    <text evidence="1">The sequence shown here is derived from an EMBL/GenBank/DDBJ whole genome shotgun (WGS) entry which is preliminary data.</text>
</comment>
<proteinExistence type="predicted"/>
<sequence length="207" mass="23614">MLKKRRKDDVGFYWIFSLRPFVISPVIEIEGSCCISAWQIATLHYRHPISQIVPGLATHKELKNGAVWWSQNLRSVSKELRSALGFRSARCSQFNCCNYGEIAIVVAIWPWQTWTIPRKENRTAAKEPFRSKLVCVVIYLNIESSAVELRRDAARLIDVSYTEAERNKDAAGYMMCAPGQSMVVQIDLAVYKQKLTDILQLDRGLAC</sequence>
<dbReference type="Proteomes" id="UP000657918">
    <property type="component" value="Unassembled WGS sequence"/>
</dbReference>
<gene>
    <name evidence="1" type="ORF">SADUNF_Sadunf02G0149200</name>
</gene>
<evidence type="ECO:0000313" key="1">
    <source>
        <dbReference type="EMBL" id="KAF9687976.1"/>
    </source>
</evidence>
<dbReference type="EMBL" id="JADGMS010000002">
    <property type="protein sequence ID" value="KAF9687976.1"/>
    <property type="molecule type" value="Genomic_DNA"/>
</dbReference>
<accession>A0A835THI5</accession>
<name>A0A835THI5_9ROSI</name>